<feature type="domain" description="DUF4439" evidence="1">
    <location>
        <begin position="10"/>
        <end position="140"/>
    </location>
</feature>
<dbReference type="SUPFAM" id="SSF47240">
    <property type="entry name" value="Ferritin-like"/>
    <property type="match status" value="1"/>
</dbReference>
<evidence type="ECO:0000259" key="1">
    <source>
        <dbReference type="Pfam" id="PF14530"/>
    </source>
</evidence>
<organism evidence="2 3">
    <name type="scientific">Nocardia higoensis</name>
    <dbReference type="NCBI Taxonomy" id="228599"/>
    <lineage>
        <taxon>Bacteria</taxon>
        <taxon>Bacillati</taxon>
        <taxon>Actinomycetota</taxon>
        <taxon>Actinomycetes</taxon>
        <taxon>Mycobacteriales</taxon>
        <taxon>Nocardiaceae</taxon>
        <taxon>Nocardia</taxon>
    </lineage>
</organism>
<dbReference type="Gene3D" id="1.20.1260.10">
    <property type="match status" value="1"/>
</dbReference>
<reference evidence="2 3" key="1">
    <citation type="submission" date="2020-10" db="EMBL/GenBank/DDBJ databases">
        <title>Identification of Nocardia species via Next-generation sequencing and recognition of intraspecies genetic diversity.</title>
        <authorList>
            <person name="Li P."/>
            <person name="Li P."/>
            <person name="Lu B."/>
        </authorList>
    </citation>
    <scope>NUCLEOTIDE SEQUENCE [LARGE SCALE GENOMIC DNA]</scope>
    <source>
        <strain evidence="2 3">BJ06-0143</strain>
    </source>
</reference>
<accession>A0ABS0DD50</accession>
<dbReference type="RefSeq" id="WP_195001374.1">
    <property type="nucleotide sequence ID" value="NZ_JADLQN010000001.1"/>
</dbReference>
<dbReference type="InterPro" id="IPR029447">
    <property type="entry name" value="DUF4439"/>
</dbReference>
<gene>
    <name evidence="2" type="ORF">IU449_08825</name>
</gene>
<dbReference type="CDD" id="cd00657">
    <property type="entry name" value="Ferritin_like"/>
    <property type="match status" value="1"/>
</dbReference>
<proteinExistence type="predicted"/>
<evidence type="ECO:0000313" key="2">
    <source>
        <dbReference type="EMBL" id="MBF6354643.1"/>
    </source>
</evidence>
<dbReference type="InterPro" id="IPR009078">
    <property type="entry name" value="Ferritin-like_SF"/>
</dbReference>
<dbReference type="Pfam" id="PF14530">
    <property type="entry name" value="DUF4439"/>
    <property type="match status" value="1"/>
</dbReference>
<evidence type="ECO:0000313" key="3">
    <source>
        <dbReference type="Proteomes" id="UP000707731"/>
    </source>
</evidence>
<dbReference type="InterPro" id="IPR012347">
    <property type="entry name" value="Ferritin-like"/>
</dbReference>
<keyword evidence="3" id="KW-1185">Reference proteome</keyword>
<sequence length="141" mass="15071">MTDERQTVLDALRAEYIAVYAYGVIAAHASPERRELTAEHTAAHRARRDATLETLRAAGVQAPTPEPAYTVPFPVDNPVDAARLAEIVEADAAVAWRAVVEQSSTEQNRRMGVDALAESAVRLAAWQNILGTPSAALPGGV</sequence>
<protein>
    <submittedName>
        <fullName evidence="2">Ferritin-like domain-containing protein</fullName>
    </submittedName>
</protein>
<dbReference type="EMBL" id="JADLQN010000001">
    <property type="protein sequence ID" value="MBF6354643.1"/>
    <property type="molecule type" value="Genomic_DNA"/>
</dbReference>
<dbReference type="Proteomes" id="UP000707731">
    <property type="component" value="Unassembled WGS sequence"/>
</dbReference>
<comment type="caution">
    <text evidence="2">The sequence shown here is derived from an EMBL/GenBank/DDBJ whole genome shotgun (WGS) entry which is preliminary data.</text>
</comment>
<name>A0ABS0DD50_9NOCA</name>